<dbReference type="Proteomes" id="UP000008549">
    <property type="component" value="Unassembled WGS sequence"/>
</dbReference>
<dbReference type="GO" id="GO:0004435">
    <property type="term" value="F:phosphatidylinositol-4,5-bisphosphate phospholipase C activity"/>
    <property type="evidence" value="ECO:0000318"/>
    <property type="project" value="GO_Central"/>
</dbReference>
<dbReference type="InterPro" id="IPR017946">
    <property type="entry name" value="PLC-like_Pdiesterase_TIM-brl"/>
</dbReference>
<dbReference type="SUPFAM" id="SSF51695">
    <property type="entry name" value="PLC-like phosphodiesterases"/>
    <property type="match status" value="1"/>
</dbReference>
<evidence type="ECO:0000256" key="1">
    <source>
        <dbReference type="RuleBase" id="RU361133"/>
    </source>
</evidence>
<dbReference type="PANTHER" id="PTHR10336:SF193">
    <property type="entry name" value="PHOSPHOINOSITIDE PHOSPHOLIPASE C"/>
    <property type="match status" value="1"/>
</dbReference>
<dbReference type="InterPro" id="IPR001192">
    <property type="entry name" value="PI-PLC_fam"/>
</dbReference>
<evidence type="ECO:0000259" key="2">
    <source>
        <dbReference type="PROSITE" id="PS50008"/>
    </source>
</evidence>
<dbReference type="InterPro" id="IPR035892">
    <property type="entry name" value="C2_domain_sf"/>
</dbReference>
<dbReference type="SMART" id="SM00149">
    <property type="entry name" value="PLCYc"/>
    <property type="match status" value="1"/>
</dbReference>
<feature type="domain" description="PI-PLC Y-box" evidence="2">
    <location>
        <begin position="565"/>
        <end position="688"/>
    </location>
</feature>
<gene>
    <name evidence="5" type="primary">plc-2</name>
    <name evidence="3" type="synonym">Cbr-plc-2</name>
    <name evidence="5" type="ORF">CBG18562</name>
    <name evidence="3" type="ORF">CBG_18562</name>
</gene>
<accession>A8XTL0</accession>
<keyword evidence="1" id="KW-0378">Hydrolase</keyword>
<dbReference type="OMA" id="KESDKWE"/>
<dbReference type="CDD" id="cd00275">
    <property type="entry name" value="C2_PLC_like"/>
    <property type="match status" value="1"/>
</dbReference>
<dbReference type="PANTHER" id="PTHR10336">
    <property type="entry name" value="PHOSPHOINOSITIDE-SPECIFIC PHOSPHOLIPASE C FAMILY PROTEIN"/>
    <property type="match status" value="1"/>
</dbReference>
<reference evidence="3 4" key="2">
    <citation type="journal article" date="2011" name="PLoS Genet.">
        <title>Caenorhabditis briggsae recombinant inbred line genotypes reveal inter-strain incompatibility and the evolution of recombination.</title>
        <authorList>
            <person name="Ross J.A."/>
            <person name="Koboldt D.C."/>
            <person name="Staisch J.E."/>
            <person name="Chamberlin H.M."/>
            <person name="Gupta B.P."/>
            <person name="Miller R.D."/>
            <person name="Baird S.E."/>
            <person name="Haag E.S."/>
        </authorList>
    </citation>
    <scope>NUCLEOTIDE SEQUENCE [LARGE SCALE GENOMIC DNA]</scope>
    <source>
        <strain evidence="3 4">AF16</strain>
    </source>
</reference>
<sequence length="933" mass="107988">MSTDSILKDGKLTFLKYEENFTIRNSVCLQIDPTPYILYWRYKDPKVFNTKELAHEKNYIYLERIYDVRVGKPTDFDLGSHEKSFERNFLTVVSGTSITNLKFTHFVCLDKDEVRFFGILGHHFKKKISRKNSKISAPPSLLPYNAFGGRSTDYCTIFGKSWRPKCMRRLRSDVWKRMLPIMRVYDKHKKNTTKTEWSAVGKLLSVNSRKNVEIDDQKLIKIIMILTKFEGSRLEAIFRKISEDEPVATKLEFGEWLRKNQHDHRLNDARFNQVSDRKIHKILETWQYSGGEGACFKAQKLEKNWWPRNYSAITPQIFTHWMASDECGVAISAQRMKLDVASMREPINRYFIDSSHNTYCSGNQLVYAIGHCSADVEMYRQALLCGCRCVELDVWDNRDKDGDPVITHGPTAVMGMNEICLREVCEAIKECAFKTTPYPLILSIENHLGRRQQEKMVQIFHHVFGDLLLTGPLPDYPLYAREASGDVKYPSPEDLKFKILIKAKKKRFEKQESRSREDSSIDLQGSSIDLTEDEAIENERFNELTEEQKAAQMLQLPEESSCSELSEIINYMQAFESSRGVSTAVNLENATQDTVPCIVSADENTVWNCLKGNSVEKVQNLNKSKIMRIYPKASRIYSTNYNPMIHWLTGAQMVALNIQTNCPNIQLSYAMFERNGGCGFVRKPDWLRMRDVQLKPHLSIPFTIAYTVEVEIIAAYFLSAMDSEKYRRRSTVSVRLFDVPDQISKEDISSPSISTSTKFEASCRRRTREETSFVTNYERHVYSFDKVMLNDLSFIQFNVHNESGSVFAQRILHIDTMNNGYRFVTLRTPSNQCAGPACLLVRFDLFMHSDRKNLHDHKQMYNPHAFEKESDKWERRFSNPFADLDGFDGNEFLLVEGTRRGSVEIPPTTPTTPTKPMSFGKELLEKIAFWKKK</sequence>
<dbReference type="AlphaFoldDB" id="A8XTL0"/>
<keyword evidence="4" id="KW-1185">Reference proteome</keyword>
<dbReference type="PROSITE" id="PS50008">
    <property type="entry name" value="PIPLC_Y_DOMAIN"/>
    <property type="match status" value="1"/>
</dbReference>
<dbReference type="InParanoid" id="A8XTL0"/>
<comment type="catalytic activity">
    <reaction evidence="1">
        <text>a 1,2-diacyl-sn-glycero-3-phospho-(1D-myo-inositol-4,5-bisphosphate) + H2O = 1D-myo-inositol 1,4,5-trisphosphate + a 1,2-diacyl-sn-glycerol + H(+)</text>
        <dbReference type="Rhea" id="RHEA:33179"/>
        <dbReference type="ChEBI" id="CHEBI:15377"/>
        <dbReference type="ChEBI" id="CHEBI:15378"/>
        <dbReference type="ChEBI" id="CHEBI:17815"/>
        <dbReference type="ChEBI" id="CHEBI:58456"/>
        <dbReference type="ChEBI" id="CHEBI:203600"/>
        <dbReference type="EC" id="3.1.4.11"/>
    </reaction>
</comment>
<dbReference type="HOGENOM" id="CLU_014029_0_0_1"/>
<dbReference type="eggNOG" id="KOG1265">
    <property type="taxonomic scope" value="Eukaryota"/>
</dbReference>
<dbReference type="SMART" id="SM00148">
    <property type="entry name" value="PLCXc"/>
    <property type="match status" value="1"/>
</dbReference>
<dbReference type="Gene3D" id="3.20.20.190">
    <property type="entry name" value="Phosphatidylinositol (PI) phosphodiesterase"/>
    <property type="match status" value="1"/>
</dbReference>
<keyword evidence="1" id="KW-0442">Lipid degradation</keyword>
<dbReference type="FunFam" id="2.60.40.150:FF:000417">
    <property type="entry name" value="Phosphoinositide phospholipase C"/>
    <property type="match status" value="1"/>
</dbReference>
<protein>
    <recommendedName>
        <fullName evidence="1">Phosphoinositide phospholipase C</fullName>
        <ecNumber evidence="1">3.1.4.11</ecNumber>
    </recommendedName>
</protein>
<dbReference type="GO" id="GO:0051209">
    <property type="term" value="P:release of sequestered calcium ion into cytosol"/>
    <property type="evidence" value="ECO:0000318"/>
    <property type="project" value="GO_Central"/>
</dbReference>
<evidence type="ECO:0000313" key="3">
    <source>
        <dbReference type="EMBL" id="CAP35987.2"/>
    </source>
</evidence>
<dbReference type="EC" id="3.1.4.11" evidence="1"/>
<dbReference type="InterPro" id="IPR000909">
    <property type="entry name" value="PLipase_C_PInositol-sp_X_dom"/>
</dbReference>
<dbReference type="STRING" id="6238.A8XTL0"/>
<dbReference type="InterPro" id="IPR037862">
    <property type="entry name" value="PLC-beta_PH"/>
</dbReference>
<keyword evidence="1" id="KW-0443">Lipid metabolism</keyword>
<evidence type="ECO:0000313" key="5">
    <source>
        <dbReference type="WormBase" id="CBG18562"/>
    </source>
</evidence>
<dbReference type="GO" id="GO:0016042">
    <property type="term" value="P:lipid catabolic process"/>
    <property type="evidence" value="ECO:0007669"/>
    <property type="project" value="UniProtKB-KW"/>
</dbReference>
<dbReference type="Pfam" id="PF00387">
    <property type="entry name" value="PI-PLC-Y"/>
    <property type="match status" value="1"/>
</dbReference>
<dbReference type="FunCoup" id="A8XTL0">
    <property type="interactions" value="3"/>
</dbReference>
<dbReference type="Gene3D" id="2.30.29.240">
    <property type="match status" value="1"/>
</dbReference>
<dbReference type="InterPro" id="IPR011992">
    <property type="entry name" value="EF-hand-dom_pair"/>
</dbReference>
<dbReference type="SUPFAM" id="SSF47473">
    <property type="entry name" value="EF-hand"/>
    <property type="match status" value="1"/>
</dbReference>
<dbReference type="Pfam" id="PF17787">
    <property type="entry name" value="PH_14"/>
    <property type="match status" value="1"/>
</dbReference>
<dbReference type="InterPro" id="IPR001711">
    <property type="entry name" value="PLipase_C_Pinositol-sp_Y"/>
</dbReference>
<dbReference type="Gene3D" id="2.60.40.150">
    <property type="entry name" value="C2 domain"/>
    <property type="match status" value="1"/>
</dbReference>
<dbReference type="PROSITE" id="PS50007">
    <property type="entry name" value="PIPLC_X_DOMAIN"/>
    <property type="match status" value="1"/>
</dbReference>
<organism evidence="3 4">
    <name type="scientific">Caenorhabditis briggsae</name>
    <dbReference type="NCBI Taxonomy" id="6238"/>
    <lineage>
        <taxon>Eukaryota</taxon>
        <taxon>Metazoa</taxon>
        <taxon>Ecdysozoa</taxon>
        <taxon>Nematoda</taxon>
        <taxon>Chromadorea</taxon>
        <taxon>Rhabditida</taxon>
        <taxon>Rhabditina</taxon>
        <taxon>Rhabditomorpha</taxon>
        <taxon>Rhabditoidea</taxon>
        <taxon>Rhabditidae</taxon>
        <taxon>Peloderinae</taxon>
        <taxon>Caenorhabditis</taxon>
    </lineage>
</organism>
<dbReference type="Pfam" id="PF00388">
    <property type="entry name" value="PI-PLC-X"/>
    <property type="match status" value="1"/>
</dbReference>
<dbReference type="WormBase" id="CBG18562">
    <property type="protein sequence ID" value="CBP46209"/>
    <property type="gene ID" value="WBGene00037957"/>
    <property type="gene designation" value="Cbr-plc-2"/>
</dbReference>
<dbReference type="GO" id="GO:0048015">
    <property type="term" value="P:phosphatidylinositol-mediated signaling"/>
    <property type="evidence" value="ECO:0000318"/>
    <property type="project" value="GO_Central"/>
</dbReference>
<reference evidence="3 4" key="1">
    <citation type="journal article" date="2003" name="PLoS Biol.">
        <title>The genome sequence of Caenorhabditis briggsae: a platform for comparative genomics.</title>
        <authorList>
            <person name="Stein L.D."/>
            <person name="Bao Z."/>
            <person name="Blasiar D."/>
            <person name="Blumenthal T."/>
            <person name="Brent M.R."/>
            <person name="Chen N."/>
            <person name="Chinwalla A."/>
            <person name="Clarke L."/>
            <person name="Clee C."/>
            <person name="Coghlan A."/>
            <person name="Coulson A."/>
            <person name="D'Eustachio P."/>
            <person name="Fitch D.H."/>
            <person name="Fulton L.A."/>
            <person name="Fulton R.E."/>
            <person name="Griffiths-Jones S."/>
            <person name="Harris T.W."/>
            <person name="Hillier L.W."/>
            <person name="Kamath R."/>
            <person name="Kuwabara P.E."/>
            <person name="Mardis E.R."/>
            <person name="Marra M.A."/>
            <person name="Miner T.L."/>
            <person name="Minx P."/>
            <person name="Mullikin J.C."/>
            <person name="Plumb R.W."/>
            <person name="Rogers J."/>
            <person name="Schein J.E."/>
            <person name="Sohrmann M."/>
            <person name="Spieth J."/>
            <person name="Stajich J.E."/>
            <person name="Wei C."/>
            <person name="Willey D."/>
            <person name="Wilson R.K."/>
            <person name="Durbin R."/>
            <person name="Waterston R.H."/>
        </authorList>
    </citation>
    <scope>NUCLEOTIDE SEQUENCE [LARGE SCALE GENOMIC DNA]</scope>
    <source>
        <strain evidence="3 4">AF16</strain>
    </source>
</reference>
<evidence type="ECO:0000313" key="4">
    <source>
        <dbReference type="Proteomes" id="UP000008549"/>
    </source>
</evidence>
<name>A8XTL0_CAEBR</name>
<dbReference type="SUPFAM" id="SSF50729">
    <property type="entry name" value="PH domain-like"/>
    <property type="match status" value="1"/>
</dbReference>
<proteinExistence type="predicted"/>
<dbReference type="PRINTS" id="PR00390">
    <property type="entry name" value="PHPHLIPASEC"/>
</dbReference>
<dbReference type="CDD" id="cd08558">
    <property type="entry name" value="PI-PLCc_eukaryota"/>
    <property type="match status" value="1"/>
</dbReference>
<dbReference type="EMBL" id="HE601466">
    <property type="protein sequence ID" value="CAP35987.2"/>
    <property type="molecule type" value="Genomic_DNA"/>
</dbReference>
<dbReference type="GO" id="GO:0046488">
    <property type="term" value="P:phosphatidylinositol metabolic process"/>
    <property type="evidence" value="ECO:0000318"/>
    <property type="project" value="GO_Central"/>
</dbReference>